<evidence type="ECO:0000259" key="1">
    <source>
        <dbReference type="Pfam" id="PF00144"/>
    </source>
</evidence>
<protein>
    <submittedName>
        <fullName evidence="2">Beta-lactamase family protein</fullName>
    </submittedName>
</protein>
<reference evidence="2 3" key="1">
    <citation type="journal article" date="2020" name="Cell Host Microbe">
        <title>Functional and Genomic Variation between Human-Derived Isolates of Lachnospiraceae Reveals Inter- and Intra-Species Diversity.</title>
        <authorList>
            <person name="Sorbara M.T."/>
            <person name="Littmann E.R."/>
            <person name="Fontana E."/>
            <person name="Moody T.U."/>
            <person name="Kohout C.E."/>
            <person name="Gjonbalaj M."/>
            <person name="Eaton V."/>
            <person name="Seok R."/>
            <person name="Leiner I.M."/>
            <person name="Pamer E.G."/>
        </authorList>
    </citation>
    <scope>NUCLEOTIDE SEQUENCE [LARGE SCALE GENOMIC DNA]</scope>
    <source>
        <strain evidence="2 3">MSK.17.74</strain>
    </source>
</reference>
<evidence type="ECO:0000313" key="2">
    <source>
        <dbReference type="EMBL" id="NSG83940.1"/>
    </source>
</evidence>
<dbReference type="PANTHER" id="PTHR43283">
    <property type="entry name" value="BETA-LACTAMASE-RELATED"/>
    <property type="match status" value="1"/>
</dbReference>
<dbReference type="SUPFAM" id="SSF56601">
    <property type="entry name" value="beta-lactamase/transpeptidase-like"/>
    <property type="match status" value="1"/>
</dbReference>
<proteinExistence type="predicted"/>
<dbReference type="PANTHER" id="PTHR43283:SF3">
    <property type="entry name" value="BETA-LACTAMASE FAMILY PROTEIN (AFU_ORTHOLOGUE AFUA_5G07500)"/>
    <property type="match status" value="1"/>
</dbReference>
<dbReference type="Pfam" id="PF00144">
    <property type="entry name" value="Beta-lactamase"/>
    <property type="match status" value="1"/>
</dbReference>
<dbReference type="RefSeq" id="WP_148461976.1">
    <property type="nucleotide sequence ID" value="NZ_JAAITS010000001.1"/>
</dbReference>
<name>A0ABX2H3T0_9FIRM</name>
<comment type="caution">
    <text evidence="2">The sequence shown here is derived from an EMBL/GenBank/DDBJ whole genome shotgun (WGS) entry which is preliminary data.</text>
</comment>
<feature type="domain" description="Beta-lactamase-related" evidence="1">
    <location>
        <begin position="10"/>
        <end position="377"/>
    </location>
</feature>
<dbReference type="EMBL" id="JAAITS010000001">
    <property type="protein sequence ID" value="NSG83940.1"/>
    <property type="molecule type" value="Genomic_DNA"/>
</dbReference>
<accession>A0ABX2H3T0</accession>
<dbReference type="InterPro" id="IPR001466">
    <property type="entry name" value="Beta-lactam-related"/>
</dbReference>
<organism evidence="2 3">
    <name type="scientific">Blautia faecis</name>
    <dbReference type="NCBI Taxonomy" id="871665"/>
    <lineage>
        <taxon>Bacteria</taxon>
        <taxon>Bacillati</taxon>
        <taxon>Bacillota</taxon>
        <taxon>Clostridia</taxon>
        <taxon>Lachnospirales</taxon>
        <taxon>Lachnospiraceae</taxon>
        <taxon>Blautia</taxon>
    </lineage>
</organism>
<keyword evidence="3" id="KW-1185">Reference proteome</keyword>
<gene>
    <name evidence="2" type="ORF">G5B17_00500</name>
</gene>
<dbReference type="Gene3D" id="3.40.710.10">
    <property type="entry name" value="DD-peptidase/beta-lactamase superfamily"/>
    <property type="match status" value="1"/>
</dbReference>
<dbReference type="Proteomes" id="UP001644719">
    <property type="component" value="Unassembled WGS sequence"/>
</dbReference>
<dbReference type="InterPro" id="IPR012338">
    <property type="entry name" value="Beta-lactam/transpept-like"/>
</dbReference>
<sequence>MRKEIKKQLQTIMDQAVKDNQIAGMNMMVIKDGQEEAYLQCGYADKANGKMIERDTIFRLFSMTKPITAAAAMILFERGVIDLADPVSRYIPGFADQMVSVPGGLAPVWHNVTVYHLLSMTSGLTYGGNSSAAEFAVGNVMEEIHARLNTEHPMTTLEFADKIGRCPLEFQPGERWKYGVSADILAAVVEKASGMKYGEFLKKELFVPLGMKDTDFYVPGEKLDRLAMTYEQTAGEMKEFRDNSLGIRLSMDVPPAYEAGGAGLVSTIEDYSRFAAMLINKGSFQGRQVLKPASVEYMTTHKLISCQQAWFEKWWEMNGYSYGNLMRVMTDPWKAPFACCEGEYGWDGWLGCYFANFPKENMTILMMMQKKDAGTFDLTRKLRNVLLLEM</sequence>
<dbReference type="InterPro" id="IPR050789">
    <property type="entry name" value="Diverse_Enzym_Activities"/>
</dbReference>
<evidence type="ECO:0000313" key="3">
    <source>
        <dbReference type="Proteomes" id="UP001644719"/>
    </source>
</evidence>